<name>S0FGX8_RUMCE</name>
<organism evidence="13 14">
    <name type="scientific">Ruminiclostridium cellobioparum subsp. termitidis CT1112</name>
    <dbReference type="NCBI Taxonomy" id="1195236"/>
    <lineage>
        <taxon>Bacteria</taxon>
        <taxon>Bacillati</taxon>
        <taxon>Bacillota</taxon>
        <taxon>Clostridia</taxon>
        <taxon>Eubacteriales</taxon>
        <taxon>Oscillospiraceae</taxon>
        <taxon>Ruminiclostridium</taxon>
    </lineage>
</organism>
<evidence type="ECO:0000256" key="9">
    <source>
        <dbReference type="ARBA" id="ARBA00024867"/>
    </source>
</evidence>
<keyword evidence="3" id="KW-0963">Cytoplasm</keyword>
<keyword evidence="8" id="KW-0804">Transcription</keyword>
<feature type="domain" description="Response regulatory" evidence="12">
    <location>
        <begin position="3"/>
        <end position="120"/>
    </location>
</feature>
<dbReference type="AlphaFoldDB" id="S0FGX8"/>
<dbReference type="RefSeq" id="WP_004627707.1">
    <property type="nucleotide sequence ID" value="NZ_AORV01000046.1"/>
</dbReference>
<dbReference type="Gene3D" id="1.10.10.60">
    <property type="entry name" value="Homeodomain-like"/>
    <property type="match status" value="2"/>
</dbReference>
<keyword evidence="7" id="KW-0238">DNA-binding</keyword>
<dbReference type="EMBL" id="AORV01000046">
    <property type="protein sequence ID" value="EMS70850.1"/>
    <property type="molecule type" value="Genomic_DNA"/>
</dbReference>
<dbReference type="Gene3D" id="3.40.50.2300">
    <property type="match status" value="1"/>
</dbReference>
<evidence type="ECO:0000313" key="14">
    <source>
        <dbReference type="Proteomes" id="UP000014155"/>
    </source>
</evidence>
<evidence type="ECO:0000256" key="6">
    <source>
        <dbReference type="ARBA" id="ARBA00023015"/>
    </source>
</evidence>
<evidence type="ECO:0000259" key="12">
    <source>
        <dbReference type="PROSITE" id="PS50110"/>
    </source>
</evidence>
<dbReference type="STRING" id="1195236.CTER_3445"/>
<dbReference type="PANTHER" id="PTHR42713:SF3">
    <property type="entry name" value="TRANSCRIPTIONAL REGULATORY PROTEIN HPTR"/>
    <property type="match status" value="1"/>
</dbReference>
<dbReference type="SUPFAM" id="SSF52172">
    <property type="entry name" value="CheY-like"/>
    <property type="match status" value="1"/>
</dbReference>
<dbReference type="GO" id="GO:0000160">
    <property type="term" value="P:phosphorelay signal transduction system"/>
    <property type="evidence" value="ECO:0007669"/>
    <property type="project" value="UniProtKB-KW"/>
</dbReference>
<evidence type="ECO:0000256" key="1">
    <source>
        <dbReference type="ARBA" id="ARBA00004496"/>
    </source>
</evidence>
<feature type="domain" description="HTH araC/xylS-type" evidence="11">
    <location>
        <begin position="170"/>
        <end position="268"/>
    </location>
</feature>
<dbReference type="InterPro" id="IPR009057">
    <property type="entry name" value="Homeodomain-like_sf"/>
</dbReference>
<keyword evidence="4 10" id="KW-0597">Phosphoprotein</keyword>
<evidence type="ECO:0000256" key="4">
    <source>
        <dbReference type="ARBA" id="ARBA00022553"/>
    </source>
</evidence>
<evidence type="ECO:0000256" key="7">
    <source>
        <dbReference type="ARBA" id="ARBA00023125"/>
    </source>
</evidence>
<comment type="subcellular location">
    <subcellularLocation>
        <location evidence="1">Cytoplasm</location>
    </subcellularLocation>
</comment>
<feature type="modified residue" description="4-aspartylphosphate" evidence="10">
    <location>
        <position position="55"/>
    </location>
</feature>
<evidence type="ECO:0000259" key="11">
    <source>
        <dbReference type="PROSITE" id="PS01124"/>
    </source>
</evidence>
<dbReference type="eggNOG" id="COG4753">
    <property type="taxonomic scope" value="Bacteria"/>
</dbReference>
<evidence type="ECO:0000256" key="3">
    <source>
        <dbReference type="ARBA" id="ARBA00022490"/>
    </source>
</evidence>
<evidence type="ECO:0000256" key="5">
    <source>
        <dbReference type="ARBA" id="ARBA00023012"/>
    </source>
</evidence>
<comment type="caution">
    <text evidence="13">The sequence shown here is derived from an EMBL/GenBank/DDBJ whole genome shotgun (WGS) entry which is preliminary data.</text>
</comment>
<comment type="function">
    <text evidence="9">May play the central regulatory role in sporulation. It may be an element of the effector pathway responsible for the activation of sporulation genes in response to nutritional stress. Spo0A may act in concert with spo0H (a sigma factor) to control the expression of some genes that are critical to the sporulation process.</text>
</comment>
<dbReference type="GO" id="GO:0005737">
    <property type="term" value="C:cytoplasm"/>
    <property type="evidence" value="ECO:0007669"/>
    <property type="project" value="UniProtKB-SubCell"/>
</dbReference>
<evidence type="ECO:0000256" key="8">
    <source>
        <dbReference type="ARBA" id="ARBA00023163"/>
    </source>
</evidence>
<evidence type="ECO:0000313" key="13">
    <source>
        <dbReference type="EMBL" id="EMS70850.1"/>
    </source>
</evidence>
<evidence type="ECO:0000256" key="2">
    <source>
        <dbReference type="ARBA" id="ARBA00018672"/>
    </source>
</evidence>
<dbReference type="InterPro" id="IPR020449">
    <property type="entry name" value="Tscrpt_reg_AraC-type_HTH"/>
</dbReference>
<dbReference type="CDD" id="cd17536">
    <property type="entry name" value="REC_YesN-like"/>
    <property type="match status" value="1"/>
</dbReference>
<dbReference type="eggNOG" id="COG2207">
    <property type="taxonomic scope" value="Bacteria"/>
</dbReference>
<keyword evidence="6" id="KW-0805">Transcription regulation</keyword>
<dbReference type="GO" id="GO:0003700">
    <property type="term" value="F:DNA-binding transcription factor activity"/>
    <property type="evidence" value="ECO:0007669"/>
    <property type="project" value="InterPro"/>
</dbReference>
<dbReference type="InterPro" id="IPR018060">
    <property type="entry name" value="HTH_AraC"/>
</dbReference>
<dbReference type="SMART" id="SM00448">
    <property type="entry name" value="REC"/>
    <property type="match status" value="1"/>
</dbReference>
<dbReference type="PROSITE" id="PS00041">
    <property type="entry name" value="HTH_ARAC_FAMILY_1"/>
    <property type="match status" value="1"/>
</dbReference>
<dbReference type="GO" id="GO:0043565">
    <property type="term" value="F:sequence-specific DNA binding"/>
    <property type="evidence" value="ECO:0007669"/>
    <property type="project" value="InterPro"/>
</dbReference>
<gene>
    <name evidence="13" type="ORF">CTER_3445</name>
</gene>
<evidence type="ECO:0000256" key="10">
    <source>
        <dbReference type="PROSITE-ProRule" id="PRU00169"/>
    </source>
</evidence>
<dbReference type="Pfam" id="PF12833">
    <property type="entry name" value="HTH_18"/>
    <property type="match status" value="1"/>
</dbReference>
<dbReference type="PROSITE" id="PS01124">
    <property type="entry name" value="HTH_ARAC_FAMILY_2"/>
    <property type="match status" value="1"/>
</dbReference>
<dbReference type="SMART" id="SM00342">
    <property type="entry name" value="HTH_ARAC"/>
    <property type="match status" value="1"/>
</dbReference>
<dbReference type="PATRIC" id="fig|1195236.3.peg.3669"/>
<dbReference type="InterPro" id="IPR011006">
    <property type="entry name" value="CheY-like_superfamily"/>
</dbReference>
<dbReference type="PROSITE" id="PS50110">
    <property type="entry name" value="RESPONSE_REGULATORY"/>
    <property type="match status" value="1"/>
</dbReference>
<dbReference type="SUPFAM" id="SSF46689">
    <property type="entry name" value="Homeodomain-like"/>
    <property type="match status" value="1"/>
</dbReference>
<dbReference type="InterPro" id="IPR051552">
    <property type="entry name" value="HptR"/>
</dbReference>
<proteinExistence type="predicted"/>
<dbReference type="PRINTS" id="PR00032">
    <property type="entry name" value="HTHARAC"/>
</dbReference>
<accession>S0FGX8</accession>
<keyword evidence="14" id="KW-1185">Reference proteome</keyword>
<dbReference type="Pfam" id="PF00072">
    <property type="entry name" value="Response_reg"/>
    <property type="match status" value="1"/>
</dbReference>
<keyword evidence="5" id="KW-0902">Two-component regulatory system</keyword>
<dbReference type="InterPro" id="IPR001789">
    <property type="entry name" value="Sig_transdc_resp-reg_receiver"/>
</dbReference>
<dbReference type="InterPro" id="IPR018062">
    <property type="entry name" value="HTH_AraC-typ_CS"/>
</dbReference>
<dbReference type="PANTHER" id="PTHR42713">
    <property type="entry name" value="HISTIDINE KINASE-RELATED"/>
    <property type="match status" value="1"/>
</dbReference>
<dbReference type="Proteomes" id="UP000014155">
    <property type="component" value="Unassembled WGS sequence"/>
</dbReference>
<protein>
    <recommendedName>
        <fullName evidence="2">Stage 0 sporulation protein A homolog</fullName>
    </recommendedName>
</protein>
<reference evidence="13 14" key="1">
    <citation type="journal article" date="2013" name="Genome Announc.">
        <title>Draft Genome Sequence of the Cellulolytic, Mesophilic, Anaerobic Bacterium Clostridium termitidis Strain CT1112 (DSM 5398).</title>
        <authorList>
            <person name="Lal S."/>
            <person name="Ramachandran U."/>
            <person name="Zhang X."/>
            <person name="Munir R."/>
            <person name="Sparling R."/>
            <person name="Levin D.B."/>
        </authorList>
    </citation>
    <scope>NUCLEOTIDE SEQUENCE [LARGE SCALE GENOMIC DNA]</scope>
    <source>
        <strain evidence="13 14">CT1112</strain>
    </source>
</reference>
<sequence>MYKVMIIDDEETIREGLRSVINWEEHNCSIIGEAEDGDEGVGLITELKPDIIFTDVRMPGLNGLEMVAKIKEINYQCIVIILTGFREFEYAQQAVRLGAFRLLLKPTKTEELLQAIDDAVAELKKQVTSQNELINLRAKLKELYGLTGTTKDSQPVNSSEAASNSKYLVAKAIEILKQDYNKELDLKSVSDKLYISTWHLSKLLKKETGSNFIDILNEIRIEESKKLLLSPQLKIYEIAEKVGYADVPYFTKLFKKHTGQTPMEYKNSVK</sequence>